<evidence type="ECO:0000256" key="1">
    <source>
        <dbReference type="ARBA" id="ARBA00006484"/>
    </source>
</evidence>
<comment type="similarity">
    <text evidence="1">Belongs to the short-chain dehydrogenases/reductases (SDR) family.</text>
</comment>
<dbReference type="PROSITE" id="PS00061">
    <property type="entry name" value="ADH_SHORT"/>
    <property type="match status" value="1"/>
</dbReference>
<dbReference type="Gene3D" id="3.40.50.720">
    <property type="entry name" value="NAD(P)-binding Rossmann-like Domain"/>
    <property type="match status" value="1"/>
</dbReference>
<proteinExistence type="inferred from homology"/>
<protein>
    <submittedName>
        <fullName evidence="3">SDR family oxidoreductase</fullName>
    </submittedName>
</protein>
<dbReference type="InterPro" id="IPR036291">
    <property type="entry name" value="NAD(P)-bd_dom_sf"/>
</dbReference>
<dbReference type="AlphaFoldDB" id="A0A4S5BII4"/>
<dbReference type="PRINTS" id="PR00081">
    <property type="entry name" value="GDHRDH"/>
</dbReference>
<dbReference type="InterPro" id="IPR002347">
    <property type="entry name" value="SDR_fam"/>
</dbReference>
<dbReference type="OrthoDB" id="6823797at2"/>
<dbReference type="PRINTS" id="PR00080">
    <property type="entry name" value="SDRFAMILY"/>
</dbReference>
<sequence>MSNFWHDKHILVTGAAQGQGLTEAKALYSLGANIIAIDLAAPDQPVWNDLIHHCHAEPQRLMVRAQDVSDANAWSELADALKKQSIQLHGLVNNAGITLRKTVNQTSPEEWRRILSVNLDGAFLAIHYLSPSMRAGGSIVNISSTAGLTGYFSAAYTASKWALRGLTRCAAQELADRHIRVNTICPGLVETPMIHKANAVHNAEQAKIFHEGNRQATLLSRGAEPSEIANVVIFLLSPDSSFINAADIPVDGGMTGGGIYWRIGKMTGNL</sequence>
<organism evidence="3 4">
    <name type="scientific">Lampropedia aestuarii</name>
    <dbReference type="NCBI Taxonomy" id="2562762"/>
    <lineage>
        <taxon>Bacteria</taxon>
        <taxon>Pseudomonadati</taxon>
        <taxon>Pseudomonadota</taxon>
        <taxon>Betaproteobacteria</taxon>
        <taxon>Burkholderiales</taxon>
        <taxon>Comamonadaceae</taxon>
        <taxon>Lampropedia</taxon>
    </lineage>
</organism>
<dbReference type="PANTHER" id="PTHR24321">
    <property type="entry name" value="DEHYDROGENASES, SHORT CHAIN"/>
    <property type="match status" value="1"/>
</dbReference>
<dbReference type="PANTHER" id="PTHR24321:SF8">
    <property type="entry name" value="ESTRADIOL 17-BETA-DEHYDROGENASE 8-RELATED"/>
    <property type="match status" value="1"/>
</dbReference>
<keyword evidence="2" id="KW-0560">Oxidoreductase</keyword>
<evidence type="ECO:0000256" key="2">
    <source>
        <dbReference type="ARBA" id="ARBA00023002"/>
    </source>
</evidence>
<dbReference type="InterPro" id="IPR020904">
    <property type="entry name" value="Sc_DH/Rdtase_CS"/>
</dbReference>
<dbReference type="Pfam" id="PF13561">
    <property type="entry name" value="adh_short_C2"/>
    <property type="match status" value="1"/>
</dbReference>
<comment type="caution">
    <text evidence="3">The sequence shown here is derived from an EMBL/GenBank/DDBJ whole genome shotgun (WGS) entry which is preliminary data.</text>
</comment>
<accession>A0A4S5BII4</accession>
<dbReference type="GO" id="GO:0016491">
    <property type="term" value="F:oxidoreductase activity"/>
    <property type="evidence" value="ECO:0007669"/>
    <property type="project" value="UniProtKB-KW"/>
</dbReference>
<dbReference type="FunFam" id="3.40.50.720:FF:000084">
    <property type="entry name" value="Short-chain dehydrogenase reductase"/>
    <property type="match status" value="1"/>
</dbReference>
<dbReference type="RefSeq" id="WP_136407979.1">
    <property type="nucleotide sequence ID" value="NZ_SSWX01000041.1"/>
</dbReference>
<gene>
    <name evidence="3" type="ORF">E8K88_17605</name>
</gene>
<dbReference type="EMBL" id="SSWX01000041">
    <property type="protein sequence ID" value="THJ30663.1"/>
    <property type="molecule type" value="Genomic_DNA"/>
</dbReference>
<dbReference type="SUPFAM" id="SSF51735">
    <property type="entry name" value="NAD(P)-binding Rossmann-fold domains"/>
    <property type="match status" value="1"/>
</dbReference>
<name>A0A4S5BII4_9BURK</name>
<dbReference type="Proteomes" id="UP000306236">
    <property type="component" value="Unassembled WGS sequence"/>
</dbReference>
<keyword evidence="4" id="KW-1185">Reference proteome</keyword>
<reference evidence="3 4" key="1">
    <citation type="submission" date="2019-04" db="EMBL/GenBank/DDBJ databases">
        <title>Lampropedia sp YIM MLB12 draf genome.</title>
        <authorList>
            <person name="Wang Y.-X."/>
        </authorList>
    </citation>
    <scope>NUCLEOTIDE SEQUENCE [LARGE SCALE GENOMIC DNA]</scope>
    <source>
        <strain evidence="3 4">YIM MLB12</strain>
    </source>
</reference>
<evidence type="ECO:0000313" key="3">
    <source>
        <dbReference type="EMBL" id="THJ30663.1"/>
    </source>
</evidence>
<evidence type="ECO:0000313" key="4">
    <source>
        <dbReference type="Proteomes" id="UP000306236"/>
    </source>
</evidence>